<geneLocation type="mitochondrion" evidence="1"/>
<name>A0A124GN02_PICGL</name>
<comment type="caution">
    <text evidence="1">The sequence shown here is derived from an EMBL/GenBank/DDBJ whole genome shotgun (WGS) entry which is preliminary data.</text>
</comment>
<protein>
    <submittedName>
        <fullName evidence="1">Uncharacterized protein</fullName>
    </submittedName>
</protein>
<dbReference type="EMBL" id="LKAM01000007">
    <property type="protein sequence ID" value="KUM47301.1"/>
    <property type="molecule type" value="Genomic_DNA"/>
</dbReference>
<dbReference type="AlphaFoldDB" id="A0A124GN02"/>
<reference evidence="1" key="1">
    <citation type="journal article" date="2015" name="Genome Biol. Evol.">
        <title>Organellar Genomes of White Spruce (Picea glauca): Assembly and Annotation.</title>
        <authorList>
            <person name="Jackman S.D."/>
            <person name="Warren R.L."/>
            <person name="Gibb E.A."/>
            <person name="Vandervalk B.P."/>
            <person name="Mohamadi H."/>
            <person name="Chu J."/>
            <person name="Raymond A."/>
            <person name="Pleasance S."/>
            <person name="Coope R."/>
            <person name="Wildung M.R."/>
            <person name="Ritland C.E."/>
            <person name="Bousquet J."/>
            <person name="Jones S.J."/>
            <person name="Bohlmann J."/>
            <person name="Birol I."/>
        </authorList>
    </citation>
    <scope>NUCLEOTIDE SEQUENCE [LARGE SCALE GENOMIC DNA]</scope>
    <source>
        <tissue evidence="1">Flushing bud</tissue>
    </source>
</reference>
<evidence type="ECO:0000313" key="1">
    <source>
        <dbReference type="EMBL" id="KUM47301.1"/>
    </source>
</evidence>
<sequence length="68" mass="7776">MGLQIRARIIRNSALILGAIIVVPPKNSPQGVIRIEVPMQRVLPRRYTVSLLRTHHDAYEITLHQIIE</sequence>
<accession>A0A124GN02</accession>
<gene>
    <name evidence="1" type="ORF">ABT39_MTgene5486</name>
</gene>
<keyword evidence="1" id="KW-0496">Mitochondrion</keyword>
<proteinExistence type="predicted"/>
<organism evidence="1">
    <name type="scientific">Picea glauca</name>
    <name type="common">White spruce</name>
    <name type="synonym">Pinus glauca</name>
    <dbReference type="NCBI Taxonomy" id="3330"/>
    <lineage>
        <taxon>Eukaryota</taxon>
        <taxon>Viridiplantae</taxon>
        <taxon>Streptophyta</taxon>
        <taxon>Embryophyta</taxon>
        <taxon>Tracheophyta</taxon>
        <taxon>Spermatophyta</taxon>
        <taxon>Pinopsida</taxon>
        <taxon>Pinidae</taxon>
        <taxon>Conifers I</taxon>
        <taxon>Pinales</taxon>
        <taxon>Pinaceae</taxon>
        <taxon>Picea</taxon>
    </lineage>
</organism>